<evidence type="ECO:0000256" key="1">
    <source>
        <dbReference type="SAM" id="Phobius"/>
    </source>
</evidence>
<dbReference type="OrthoDB" id="9801633at2"/>
<accession>C6LFG8</accession>
<dbReference type="RefSeq" id="WP_006862162.1">
    <property type="nucleotide sequence ID" value="NZ_ACCL02000010.1"/>
</dbReference>
<dbReference type="NCBIfam" id="TIGR02893">
    <property type="entry name" value="spore_yabQ"/>
    <property type="match status" value="1"/>
</dbReference>
<gene>
    <name evidence="2" type="ORF">BRYFOR_07371</name>
</gene>
<evidence type="ECO:0008006" key="4">
    <source>
        <dbReference type="Google" id="ProtNLM"/>
    </source>
</evidence>
<dbReference type="eggNOG" id="ENOG5032YR5">
    <property type="taxonomic scope" value="Bacteria"/>
</dbReference>
<evidence type="ECO:0000313" key="3">
    <source>
        <dbReference type="Proteomes" id="UP000005561"/>
    </source>
</evidence>
<comment type="caution">
    <text evidence="2">The sequence shown here is derived from an EMBL/GenBank/DDBJ whole genome shotgun (WGS) entry which is preliminary data.</text>
</comment>
<feature type="transmembrane region" description="Helical" evidence="1">
    <location>
        <begin position="12"/>
        <end position="29"/>
    </location>
</feature>
<dbReference type="InterPro" id="IPR019074">
    <property type="entry name" value="YabQ"/>
</dbReference>
<dbReference type="Pfam" id="PF09578">
    <property type="entry name" value="Spore_YabQ"/>
    <property type="match status" value="1"/>
</dbReference>
<dbReference type="Proteomes" id="UP000005561">
    <property type="component" value="Unassembled WGS sequence"/>
</dbReference>
<keyword evidence="1" id="KW-0812">Transmembrane</keyword>
<keyword evidence="3" id="KW-1185">Reference proteome</keyword>
<protein>
    <recommendedName>
        <fullName evidence="4">Spore cortex biosynthesis protein YabQ</fullName>
    </recommendedName>
</protein>
<organism evidence="2 3">
    <name type="scientific">Marvinbryantia formatexigens DSM 14469</name>
    <dbReference type="NCBI Taxonomy" id="478749"/>
    <lineage>
        <taxon>Bacteria</taxon>
        <taxon>Bacillati</taxon>
        <taxon>Bacillota</taxon>
        <taxon>Clostridia</taxon>
        <taxon>Lachnospirales</taxon>
        <taxon>Lachnospiraceae</taxon>
        <taxon>Marvinbryantia</taxon>
    </lineage>
</organism>
<keyword evidence="1" id="KW-1133">Transmembrane helix</keyword>
<proteinExistence type="predicted"/>
<evidence type="ECO:0000313" key="2">
    <source>
        <dbReference type="EMBL" id="EET60553.1"/>
    </source>
</evidence>
<dbReference type="EMBL" id="ACCL02000010">
    <property type="protein sequence ID" value="EET60553.1"/>
    <property type="molecule type" value="Genomic_DNA"/>
</dbReference>
<name>C6LFG8_9FIRM</name>
<sequence length="114" mass="13396">MSAVVQQEALFFFVSILTGVFLVWAYDLFRIFRKVVPHHIVAVSIEDLFYWLAVSFIIFGMIFEKNNGALRGYAFVGILLGVWFQYLAEVFFRKIWTKLLKKIRKRGKMSVHGR</sequence>
<reference evidence="2" key="1">
    <citation type="submission" date="2009-07" db="EMBL/GenBank/DDBJ databases">
        <authorList>
            <person name="Weinstock G."/>
            <person name="Sodergren E."/>
            <person name="Clifton S."/>
            <person name="Fulton L."/>
            <person name="Fulton B."/>
            <person name="Courtney L."/>
            <person name="Fronick C."/>
            <person name="Harrison M."/>
            <person name="Strong C."/>
            <person name="Farmer C."/>
            <person name="Delahaunty K."/>
            <person name="Markovic C."/>
            <person name="Hall O."/>
            <person name="Minx P."/>
            <person name="Tomlinson C."/>
            <person name="Mitreva M."/>
            <person name="Nelson J."/>
            <person name="Hou S."/>
            <person name="Wollam A."/>
            <person name="Pepin K.H."/>
            <person name="Johnson M."/>
            <person name="Bhonagiri V."/>
            <person name="Nash W.E."/>
            <person name="Warren W."/>
            <person name="Chinwalla A."/>
            <person name="Mardis E.R."/>
            <person name="Wilson R.K."/>
        </authorList>
    </citation>
    <scope>NUCLEOTIDE SEQUENCE [LARGE SCALE GENOMIC DNA]</scope>
    <source>
        <strain evidence="2">DSM 14469</strain>
    </source>
</reference>
<dbReference type="AlphaFoldDB" id="C6LFG8"/>
<feature type="transmembrane region" description="Helical" evidence="1">
    <location>
        <begin position="41"/>
        <end position="63"/>
    </location>
</feature>
<feature type="transmembrane region" description="Helical" evidence="1">
    <location>
        <begin position="75"/>
        <end position="96"/>
    </location>
</feature>
<keyword evidence="1" id="KW-0472">Membrane</keyword>
<dbReference type="STRING" id="168384.SAMN05660368_02120"/>